<sequence>MDTPAVESSPARSLLARVKQRLSGREDSEHAQNLIRIVITALFISYLGWRYLSAGGETLTTTWLILAFELAISAGLLVAILVDPGVSHVRRVIGMLTDYTCMAWIMTIQGEPAAPLYAVMLWVTIGNGMRYGSTYLRVATAMGCLAFLCTVMLSPYWRSHDYLGWGLLLGLGAIPLYFDSLLHALTRAVAEARQANEAKSRFLANMSHEFRTPLNGLAGMTEVLATTRLDEEQRECLSTIQASTRSLLALVEEVLDISAIEAGKVRVEWHEFALADVLQAINLILTPQTRSKSLEYRVDVDDNVPPRLFGDAGHLQQILLNLMGNAVKFTDSGFVHLRVSSHDERGSERARLRFEILDSGIGVPVALRSRLFNAFEQADVGLARRHEGTGLGTAIAKGLVESMGGQVGYLPNTPRGSVFWVEIALDVAPTPDVQGELPEGGNVIAFSNPFLRHRARVRSLRVLVADDHAANRMVLQRLLEKAGHKVTCVNGGVEVLDALEQANYDAAIVDLHMPGMSGLDLLKQLRVMQASGLPYVPVMVLSADVTPESILRCEQAGARAFLAKPVVATRLLEVLADVAANTRTEPGIQSVPAMEVGDGVLDTAVLDELASLGMGDGFERKFIDQCLVDVDASMAQMQACGERLDWEDFREHAHALRGVASNLGLVQVAAASGEMMRMADWQLKAEWTMRLSSLVGALRIGRKALASRVAGIQQRDDGERTPS</sequence>
<feature type="domain" description="Histidine kinase" evidence="20">
    <location>
        <begin position="205"/>
        <end position="427"/>
    </location>
</feature>
<comment type="catalytic activity">
    <reaction evidence="1">
        <text>ATP + protein L-histidine = ADP + protein N-phospho-L-histidine.</text>
        <dbReference type="EC" id="2.7.13.3"/>
    </reaction>
</comment>
<keyword evidence="11 19" id="KW-1133">Transmembrane helix</keyword>
<dbReference type="SMART" id="SM00387">
    <property type="entry name" value="HATPase_c"/>
    <property type="match status" value="1"/>
</dbReference>
<feature type="transmembrane region" description="Helical" evidence="19">
    <location>
        <begin position="64"/>
        <end position="82"/>
    </location>
</feature>
<keyword evidence="5 18" id="KW-0597">Phosphoprotein</keyword>
<comment type="subunit">
    <text evidence="15">At low DSF concentrations, interacts with RpfF.</text>
</comment>
<gene>
    <name evidence="23" type="ORF">A9K56_14915</name>
</gene>
<dbReference type="PROSITE" id="PS50109">
    <property type="entry name" value="HIS_KIN"/>
    <property type="match status" value="1"/>
</dbReference>
<evidence type="ECO:0000256" key="7">
    <source>
        <dbReference type="ARBA" id="ARBA00022692"/>
    </source>
</evidence>
<dbReference type="InterPro" id="IPR001789">
    <property type="entry name" value="Sig_transdc_resp-reg_receiver"/>
</dbReference>
<evidence type="ECO:0000256" key="3">
    <source>
        <dbReference type="ARBA" id="ARBA00012438"/>
    </source>
</evidence>
<dbReference type="InterPro" id="IPR008207">
    <property type="entry name" value="Sig_transdc_His_kin_Hpt_dom"/>
</dbReference>
<dbReference type="GO" id="GO:0005886">
    <property type="term" value="C:plasma membrane"/>
    <property type="evidence" value="ECO:0007669"/>
    <property type="project" value="UniProtKB-SubCell"/>
</dbReference>
<reference evidence="23 24" key="1">
    <citation type="submission" date="2016-05" db="EMBL/GenBank/DDBJ databases">
        <title>Draft Genome Sequences of Stenotrophomonas maltophilia Strains Sm32COP, Sm41DVV, Sm46PAILV, SmF3, SmF22, SmSOFb1 and SmCVFa1, Isolated from Different Manures, in France.</title>
        <authorList>
            <person name="Nazaret S."/>
            <person name="Bodilis J."/>
        </authorList>
    </citation>
    <scope>NUCLEOTIDE SEQUENCE [LARGE SCALE GENOMIC DNA]</scope>
    <source>
        <strain evidence="23 24">Sm41DVV</strain>
    </source>
</reference>
<dbReference type="InterPro" id="IPR005467">
    <property type="entry name" value="His_kinase_dom"/>
</dbReference>
<keyword evidence="10" id="KW-0067">ATP-binding</keyword>
<evidence type="ECO:0000256" key="16">
    <source>
        <dbReference type="ARBA" id="ARBA00068150"/>
    </source>
</evidence>
<dbReference type="FunFam" id="1.10.287.130:FF:000002">
    <property type="entry name" value="Two-component osmosensing histidine kinase"/>
    <property type="match status" value="1"/>
</dbReference>
<dbReference type="InterPro" id="IPR011006">
    <property type="entry name" value="CheY-like_superfamily"/>
</dbReference>
<feature type="transmembrane region" description="Helical" evidence="19">
    <location>
        <begin position="162"/>
        <end position="178"/>
    </location>
</feature>
<evidence type="ECO:0000259" key="21">
    <source>
        <dbReference type="PROSITE" id="PS50110"/>
    </source>
</evidence>
<dbReference type="PANTHER" id="PTHR45339:SF1">
    <property type="entry name" value="HYBRID SIGNAL TRANSDUCTION HISTIDINE KINASE J"/>
    <property type="match status" value="1"/>
</dbReference>
<evidence type="ECO:0000313" key="23">
    <source>
        <dbReference type="EMBL" id="OBU60392.1"/>
    </source>
</evidence>
<dbReference type="Pfam" id="PF01627">
    <property type="entry name" value="Hpt"/>
    <property type="match status" value="1"/>
</dbReference>
<feature type="transmembrane region" description="Helical" evidence="19">
    <location>
        <begin position="34"/>
        <end position="52"/>
    </location>
</feature>
<evidence type="ECO:0000256" key="18">
    <source>
        <dbReference type="PROSITE-ProRule" id="PRU00169"/>
    </source>
</evidence>
<dbReference type="GO" id="GO:0005524">
    <property type="term" value="F:ATP binding"/>
    <property type="evidence" value="ECO:0007669"/>
    <property type="project" value="UniProtKB-KW"/>
</dbReference>
<dbReference type="InterPro" id="IPR004358">
    <property type="entry name" value="Sig_transdc_His_kin-like_C"/>
</dbReference>
<dbReference type="CDD" id="cd00082">
    <property type="entry name" value="HisKA"/>
    <property type="match status" value="1"/>
</dbReference>
<dbReference type="GO" id="GO:0000155">
    <property type="term" value="F:phosphorelay sensor kinase activity"/>
    <property type="evidence" value="ECO:0007669"/>
    <property type="project" value="InterPro"/>
</dbReference>
<feature type="transmembrane region" description="Helical" evidence="19">
    <location>
        <begin position="135"/>
        <end position="156"/>
    </location>
</feature>
<evidence type="ECO:0000256" key="17">
    <source>
        <dbReference type="PROSITE-ProRule" id="PRU00110"/>
    </source>
</evidence>
<feature type="transmembrane region" description="Helical" evidence="19">
    <location>
        <begin position="102"/>
        <end position="123"/>
    </location>
</feature>
<dbReference type="SUPFAM" id="SSF47384">
    <property type="entry name" value="Homodimeric domain of signal transducing histidine kinase"/>
    <property type="match status" value="1"/>
</dbReference>
<dbReference type="SMART" id="SM00388">
    <property type="entry name" value="HisKA"/>
    <property type="match status" value="1"/>
</dbReference>
<dbReference type="InterPro" id="IPR036890">
    <property type="entry name" value="HATPase_C_sf"/>
</dbReference>
<evidence type="ECO:0000256" key="10">
    <source>
        <dbReference type="ARBA" id="ARBA00022840"/>
    </source>
</evidence>
<dbReference type="CDD" id="cd17546">
    <property type="entry name" value="REC_hyHK_CKI1_RcsC-like"/>
    <property type="match status" value="1"/>
</dbReference>
<dbReference type="InterPro" id="IPR036097">
    <property type="entry name" value="HisK_dim/P_sf"/>
</dbReference>
<protein>
    <recommendedName>
        <fullName evidence="16">Sensory/regulatory protein RpfC</fullName>
        <ecNumber evidence="3">2.7.13.3</ecNumber>
    </recommendedName>
</protein>
<comment type="subcellular location">
    <subcellularLocation>
        <location evidence="2">Cell inner membrane</location>
        <topology evidence="2">Multi-pass membrane protein</topology>
    </subcellularLocation>
</comment>
<dbReference type="PROSITE" id="PS50894">
    <property type="entry name" value="HPT"/>
    <property type="match status" value="1"/>
</dbReference>
<dbReference type="PROSITE" id="PS50110">
    <property type="entry name" value="RESPONSE_REGULATORY"/>
    <property type="match status" value="1"/>
</dbReference>
<dbReference type="SUPFAM" id="SSF52172">
    <property type="entry name" value="CheY-like"/>
    <property type="match status" value="1"/>
</dbReference>
<dbReference type="SMART" id="SM00073">
    <property type="entry name" value="HPT"/>
    <property type="match status" value="1"/>
</dbReference>
<proteinExistence type="predicted"/>
<dbReference type="InterPro" id="IPR003661">
    <property type="entry name" value="HisK_dim/P_dom"/>
</dbReference>
<dbReference type="InterPro" id="IPR036641">
    <property type="entry name" value="HPT_dom_sf"/>
</dbReference>
<dbReference type="Pfam" id="PF00072">
    <property type="entry name" value="Response_reg"/>
    <property type="match status" value="1"/>
</dbReference>
<dbReference type="CDD" id="cd16922">
    <property type="entry name" value="HATPase_EvgS-ArcB-TorS-like"/>
    <property type="match status" value="1"/>
</dbReference>
<evidence type="ECO:0000256" key="1">
    <source>
        <dbReference type="ARBA" id="ARBA00000085"/>
    </source>
</evidence>
<keyword evidence="6" id="KW-0808">Transferase</keyword>
<dbReference type="FunFam" id="3.30.565.10:FF:000010">
    <property type="entry name" value="Sensor histidine kinase RcsC"/>
    <property type="match status" value="1"/>
</dbReference>
<comment type="caution">
    <text evidence="23">The sequence shown here is derived from an EMBL/GenBank/DDBJ whole genome shotgun (WGS) entry which is preliminary data.</text>
</comment>
<dbReference type="EC" id="2.7.13.3" evidence="3"/>
<evidence type="ECO:0000256" key="6">
    <source>
        <dbReference type="ARBA" id="ARBA00022679"/>
    </source>
</evidence>
<evidence type="ECO:0000256" key="13">
    <source>
        <dbReference type="ARBA" id="ARBA00023026"/>
    </source>
</evidence>
<keyword evidence="4" id="KW-1003">Cell membrane</keyword>
<dbReference type="SUPFAM" id="SSF55874">
    <property type="entry name" value="ATPase domain of HSP90 chaperone/DNA topoisomerase II/histidine kinase"/>
    <property type="match status" value="1"/>
</dbReference>
<evidence type="ECO:0000313" key="24">
    <source>
        <dbReference type="Proteomes" id="UP000092125"/>
    </source>
</evidence>
<dbReference type="Pfam" id="PF02518">
    <property type="entry name" value="HATPase_c"/>
    <property type="match status" value="1"/>
</dbReference>
<dbReference type="EMBL" id="LYVI01000010">
    <property type="protein sequence ID" value="OBU60392.1"/>
    <property type="molecule type" value="Genomic_DNA"/>
</dbReference>
<dbReference type="SUPFAM" id="SSF47226">
    <property type="entry name" value="Histidine-containing phosphotransfer domain, HPT domain"/>
    <property type="match status" value="1"/>
</dbReference>
<dbReference type="Gene3D" id="3.30.565.10">
    <property type="entry name" value="Histidine kinase-like ATPase, C-terminal domain"/>
    <property type="match status" value="1"/>
</dbReference>
<feature type="modified residue" description="4-aspartylphosphate" evidence="18">
    <location>
        <position position="510"/>
    </location>
</feature>
<dbReference type="PANTHER" id="PTHR45339">
    <property type="entry name" value="HYBRID SIGNAL TRANSDUCTION HISTIDINE KINASE J"/>
    <property type="match status" value="1"/>
</dbReference>
<evidence type="ECO:0000256" key="15">
    <source>
        <dbReference type="ARBA" id="ARBA00064003"/>
    </source>
</evidence>
<evidence type="ECO:0000256" key="11">
    <source>
        <dbReference type="ARBA" id="ARBA00022989"/>
    </source>
</evidence>
<dbReference type="PRINTS" id="PR00344">
    <property type="entry name" value="BCTRLSENSOR"/>
</dbReference>
<organism evidence="23 24">
    <name type="scientific">Stenotrophomonas maltophilia</name>
    <name type="common">Pseudomonas maltophilia</name>
    <name type="synonym">Xanthomonas maltophilia</name>
    <dbReference type="NCBI Taxonomy" id="40324"/>
    <lineage>
        <taxon>Bacteria</taxon>
        <taxon>Pseudomonadati</taxon>
        <taxon>Pseudomonadota</taxon>
        <taxon>Gammaproteobacteria</taxon>
        <taxon>Lysobacterales</taxon>
        <taxon>Lysobacteraceae</taxon>
        <taxon>Stenotrophomonas</taxon>
        <taxon>Stenotrophomonas maltophilia group</taxon>
    </lineage>
</organism>
<evidence type="ECO:0000256" key="8">
    <source>
        <dbReference type="ARBA" id="ARBA00022741"/>
    </source>
</evidence>
<dbReference type="AlphaFoldDB" id="A0AAP7GQ11"/>
<feature type="domain" description="Response regulatory" evidence="21">
    <location>
        <begin position="461"/>
        <end position="579"/>
    </location>
</feature>
<dbReference type="Gene3D" id="1.10.287.130">
    <property type="match status" value="1"/>
</dbReference>
<dbReference type="Pfam" id="PF00512">
    <property type="entry name" value="HisKA"/>
    <property type="match status" value="1"/>
</dbReference>
<evidence type="ECO:0000256" key="2">
    <source>
        <dbReference type="ARBA" id="ARBA00004429"/>
    </source>
</evidence>
<dbReference type="InterPro" id="IPR003594">
    <property type="entry name" value="HATPase_dom"/>
</dbReference>
<evidence type="ECO:0000256" key="19">
    <source>
        <dbReference type="SAM" id="Phobius"/>
    </source>
</evidence>
<keyword evidence="14 19" id="KW-0472">Membrane</keyword>
<dbReference type="Gene3D" id="1.20.120.160">
    <property type="entry name" value="HPT domain"/>
    <property type="match status" value="1"/>
</dbReference>
<evidence type="ECO:0000256" key="4">
    <source>
        <dbReference type="ARBA" id="ARBA00022475"/>
    </source>
</evidence>
<keyword evidence="9 23" id="KW-0418">Kinase</keyword>
<evidence type="ECO:0000256" key="14">
    <source>
        <dbReference type="ARBA" id="ARBA00023136"/>
    </source>
</evidence>
<evidence type="ECO:0000256" key="12">
    <source>
        <dbReference type="ARBA" id="ARBA00023012"/>
    </source>
</evidence>
<keyword evidence="12" id="KW-0902">Two-component regulatory system</keyword>
<dbReference type="Proteomes" id="UP000092125">
    <property type="component" value="Unassembled WGS sequence"/>
</dbReference>
<keyword evidence="13" id="KW-0843">Virulence</keyword>
<dbReference type="Gene3D" id="3.40.50.2300">
    <property type="match status" value="1"/>
</dbReference>
<name>A0AAP7GQ11_STEMA</name>
<dbReference type="SMART" id="SM00448">
    <property type="entry name" value="REC"/>
    <property type="match status" value="1"/>
</dbReference>
<evidence type="ECO:0000256" key="5">
    <source>
        <dbReference type="ARBA" id="ARBA00022553"/>
    </source>
</evidence>
<feature type="modified residue" description="Phosphohistidine" evidence="17">
    <location>
        <position position="654"/>
    </location>
</feature>
<feature type="domain" description="HPt" evidence="22">
    <location>
        <begin position="615"/>
        <end position="712"/>
    </location>
</feature>
<keyword evidence="8" id="KW-0547">Nucleotide-binding</keyword>
<evidence type="ECO:0000256" key="9">
    <source>
        <dbReference type="ARBA" id="ARBA00022777"/>
    </source>
</evidence>
<evidence type="ECO:0000259" key="22">
    <source>
        <dbReference type="PROSITE" id="PS50894"/>
    </source>
</evidence>
<keyword evidence="7 19" id="KW-0812">Transmembrane</keyword>
<evidence type="ECO:0000259" key="20">
    <source>
        <dbReference type="PROSITE" id="PS50109"/>
    </source>
</evidence>
<accession>A0AAP7GQ11</accession>